<dbReference type="EMBL" id="CP071796">
    <property type="protein sequence ID" value="QTD44674.1"/>
    <property type="molecule type" value="Genomic_DNA"/>
</dbReference>
<dbReference type="Pfam" id="PF04402">
    <property type="entry name" value="SIMPL"/>
    <property type="match status" value="1"/>
</dbReference>
<dbReference type="AlphaFoldDB" id="A0A975H2D1"/>
<evidence type="ECO:0000313" key="2">
    <source>
        <dbReference type="EMBL" id="QTD44674.1"/>
    </source>
</evidence>
<dbReference type="RefSeq" id="WP_208008238.1">
    <property type="nucleotide sequence ID" value="NZ_CP071796.1"/>
</dbReference>
<dbReference type="InterPro" id="IPR007497">
    <property type="entry name" value="SIMPL/DUF541"/>
</dbReference>
<dbReference type="PANTHER" id="PTHR34387:SF1">
    <property type="entry name" value="PERIPLASMIC IMMUNOGENIC PROTEIN"/>
    <property type="match status" value="1"/>
</dbReference>
<feature type="signal peptide" evidence="1">
    <location>
        <begin position="1"/>
        <end position="24"/>
    </location>
</feature>
<dbReference type="PANTHER" id="PTHR34387">
    <property type="entry name" value="SLR1258 PROTEIN"/>
    <property type="match status" value="1"/>
</dbReference>
<evidence type="ECO:0000313" key="3">
    <source>
        <dbReference type="Proteomes" id="UP000663903"/>
    </source>
</evidence>
<keyword evidence="3" id="KW-1185">Reference proteome</keyword>
<reference evidence="2" key="1">
    <citation type="submission" date="2021-03" db="EMBL/GenBank/DDBJ databases">
        <title>Ottowia sp. 27C isolated from the cloaca of a Giant Asian pond turtle (Heosemys grandis).</title>
        <authorList>
            <person name="Spergser J."/>
            <person name="Busse H.-J."/>
        </authorList>
    </citation>
    <scope>NUCLEOTIDE SEQUENCE</scope>
    <source>
        <strain evidence="2">27C</strain>
    </source>
</reference>
<feature type="chain" id="PRO_5036925457" evidence="1">
    <location>
        <begin position="25"/>
        <end position="243"/>
    </location>
</feature>
<dbReference type="Proteomes" id="UP000663903">
    <property type="component" value="Chromosome"/>
</dbReference>
<dbReference type="KEGG" id="otd:J1M35_16525"/>
<sequence length="243" mass="25557">MNARFFKPVAAALSALLLTAAVHAQPAATPAMTFAPPQNVLQLTANGQVEVQQDLLTLSLSTSREGADAASVQAELRKALDAALAQIKSAAQPGQMDVRTGDFSIHPRYGRDNKISGWQGRAELILEGRDFARITQAAARASSMTIGNVSFGLSREQRAKVEGEAQALAIERFKARAAEIVKAFGFAGYTLRDVTVSSDDAGFQPRMYGAAKAGMAMAADAPVPVEPGKSVVQVTVSGSVQAR</sequence>
<protein>
    <submittedName>
        <fullName evidence="2">SIMPL domain-containing protein</fullName>
    </submittedName>
</protein>
<dbReference type="Gene3D" id="3.30.70.2970">
    <property type="entry name" value="Protein of unknown function (DUF541), domain 2"/>
    <property type="match status" value="1"/>
</dbReference>
<organism evidence="2 3">
    <name type="scientific">Ottowia testudinis</name>
    <dbReference type="NCBI Taxonomy" id="2816950"/>
    <lineage>
        <taxon>Bacteria</taxon>
        <taxon>Pseudomonadati</taxon>
        <taxon>Pseudomonadota</taxon>
        <taxon>Betaproteobacteria</taxon>
        <taxon>Burkholderiales</taxon>
        <taxon>Comamonadaceae</taxon>
        <taxon>Ottowia</taxon>
    </lineage>
</organism>
<proteinExistence type="predicted"/>
<evidence type="ECO:0000256" key="1">
    <source>
        <dbReference type="SAM" id="SignalP"/>
    </source>
</evidence>
<dbReference type="Gene3D" id="3.30.110.170">
    <property type="entry name" value="Protein of unknown function (DUF541), domain 1"/>
    <property type="match status" value="1"/>
</dbReference>
<dbReference type="GO" id="GO:0006974">
    <property type="term" value="P:DNA damage response"/>
    <property type="evidence" value="ECO:0007669"/>
    <property type="project" value="TreeGrafter"/>
</dbReference>
<dbReference type="InterPro" id="IPR052022">
    <property type="entry name" value="26kDa_periplasmic_antigen"/>
</dbReference>
<gene>
    <name evidence="2" type="ORF">J1M35_16525</name>
</gene>
<keyword evidence="1" id="KW-0732">Signal</keyword>
<accession>A0A975H2D1</accession>
<name>A0A975H2D1_9BURK</name>